<evidence type="ECO:0000256" key="2">
    <source>
        <dbReference type="SAM" id="MobiDB-lite"/>
    </source>
</evidence>
<feature type="coiled-coil region" evidence="1">
    <location>
        <begin position="1196"/>
        <end position="1325"/>
    </location>
</feature>
<proteinExistence type="predicted"/>
<feature type="compositionally biased region" description="Polar residues" evidence="2">
    <location>
        <begin position="1922"/>
        <end position="1933"/>
    </location>
</feature>
<evidence type="ECO:0000313" key="3">
    <source>
        <dbReference type="EMBL" id="CDN40500.1"/>
    </source>
</evidence>
<keyword evidence="4" id="KW-1185">Reference proteome</keyword>
<evidence type="ECO:0000256" key="1">
    <source>
        <dbReference type="SAM" id="Coils"/>
    </source>
</evidence>
<feature type="coiled-coil region" evidence="1">
    <location>
        <begin position="573"/>
        <end position="611"/>
    </location>
</feature>
<feature type="coiled-coil region" evidence="1">
    <location>
        <begin position="652"/>
        <end position="770"/>
    </location>
</feature>
<dbReference type="KEGG" id="mamp:MAMA39_03800"/>
<evidence type="ECO:0008006" key="5">
    <source>
        <dbReference type="Google" id="ProtNLM"/>
    </source>
</evidence>
<protein>
    <recommendedName>
        <fullName evidence="5">Cytadherence high molecular weight protein 2</fullName>
    </recommendedName>
</protein>
<sequence length="1957" mass="234256">MYDNSTKFKARYKHAPDSVYVLEPKSKSKVQSSSQSVYDLGFDDGYIQKEVETNAQLQSSESKIHEVVQDLNNEISSNEKLREENETLWAENNELYKRLQKGFKHLNQTARAHRNTQELFGEDKINSLDDYDFKHDLLISTKNQIETHRNEINERLARLEKEQNSSLENKRAFENQQRQLQDQLERLNSEWNQLERYKSDSLDHVNDLKYQLEIERNDFLSQKQQYEKQLNEEFDELWKLQKKLDQERNEFDVQNAQARSEIAVINDEIAYKQQKIDDSLRNLNFDLQRYEKNNELLDSEREKLQTEVKVLRQEQLDLENRKKLFEFEQQQGRMRLADLEQSLKVREQRLEKLQKEQRTRFEDFSLELKKINAKIRAANEQFKLEELERNKIRSEADAYINARKLEIATKMGELQRETQRIANERNEAKISHDEALQLKRQNEKLLEDLKNEKNRLENESRSLQFMRENTVKELNDLQNKLNEEENALTKDRRDLEHDYQLRVSEVELLKQTLQRNAQKFAEEQKLAKEKIIDAEKILDAKRKEIDNILLEANQHLSQANSAKEWNNKKTADIERHLLQLQHMKDAIDHQKEQLIQKEKINEQEIARIQTEVANERAELERLYVVERQRQEQKDAQLHDFERNLMRQQVDFENNMKRERVNLQLREQELKDAYDRLQTKEAQTQNKINQLNAELAKAQESKEDSYSLQRQLRIGLDEVRQTKLNLEHERKELDQKTQTMLADLKAYEADLKKQKTEVDSLRTVNEAANAKAWTELDEAKSSFQKSKSDFDLQKQQSIWEVTKISLELKAREQFLRNQIAILQKQKTDIELSNKATASEKHELQKQIDDVVNEKKRLENYKLQLENFRSDSINRLNAYEDELVQRRKDFENFAKEQQRSYQLQKESLELAEKQLEKERQQFDEHKQQAIEKINAVHLKLNERENEININAAKLDEEFKHFQEVSASQKISQTEIDKQLHDLKRRQDELLNEHQKIDDERSSLARQVRLYENKLRFKEMALLSQFQKNQETAKLQVERADKLKEAVQELNKDRERFDETKKKEIKQIQQRHFELEKKTLENNLLRDELQRKFKELDAASSSTQSERDAIKKEWENLTSQQNLFKKQEFELENQRSNLMRQVQLLQADLTKRNALINTKEQQILQKTKLQKEKDQQIELALKHLETERSKFDHQKSTEISQIRDEQKSLENRQSELDKQAYKLEVQFKQLQSLKKITSADKDKFNQQLAELNKKRIQIEKRVAEVEYNRSIMLSKLRSLEGQLQLKKQQIEIDELRLKKVGNEQSNTLKEIELSLANLNQQKSEFDQTKSKELEKINSRYKEIEKSESLLNKKIYDFKANAAKLEERSQAIDVNQFKLQKQYDQFYRLKRAIVREQQKLEASKVETQKHLNKFNDELNSKRDALKSLYVKVKAVEKEQNQRKDELEKIAKDREAEMAKLETTKKEIADKFDQFKVEKENEIRRLSQIHQNLDNREKTLNKIGNKLKQEHQLIKSKSEKTQEELEQLQADKTRLIKENEILSSQQKSQFHSNHHSENYMCNYQNNSNNCQNHFSSCNPCSRNNQPTYGYQQDYGQFAQAVIPFNAYQPNPNLVPTNPLVAMQQMINQQQIQMMQQNHHWELRQLSKERNELAEKLEAIKRFRKEEKERFFMEQIRRHENEYYRRKYRHDHHDQRALVAVSQEKQRNDHAVSDMLKRLAKITTVRWKTLQEELQLLRKERQPEQKLIDDLQKKQTELSRIEERNKRFLEEAKQLIDSQRQKFEDEHLHLIELTKQDLTKSKQDLTRTKEEMSQRESQLVDLVKELRLNFEIELKKFNQEKQQLHEKLKTLSKEVKNNPKVTDQSVSIDLNRQIELMNKTKEILSQERQCYAQERQALIDSINRKKAEQAEFNKHRHDASRSHFDHPNASSAVKPASNNESKKRQIAQLNEQIAAMKAILNKK</sequence>
<feature type="coiled-coil region" evidence="1">
    <location>
        <begin position="1738"/>
        <end position="1852"/>
    </location>
</feature>
<feature type="compositionally biased region" description="Basic and acidic residues" evidence="2">
    <location>
        <begin position="1902"/>
        <end position="1920"/>
    </location>
</feature>
<organism evidence="3 4">
    <name type="scientific">Mycoplasma amphoriforme A39</name>
    <dbReference type="NCBI Taxonomy" id="572419"/>
    <lineage>
        <taxon>Bacteria</taxon>
        <taxon>Bacillati</taxon>
        <taxon>Mycoplasmatota</taxon>
        <taxon>Mollicutes</taxon>
        <taxon>Mycoplasmataceae</taxon>
        <taxon>Mycoplasma</taxon>
    </lineage>
</organism>
<feature type="coiled-coil region" evidence="1">
    <location>
        <begin position="970"/>
        <end position="997"/>
    </location>
</feature>
<feature type="coiled-coil region" evidence="1">
    <location>
        <begin position="1030"/>
        <end position="1145"/>
    </location>
</feature>
<evidence type="ECO:0000313" key="4">
    <source>
        <dbReference type="Proteomes" id="UP000261764"/>
    </source>
</evidence>
<feature type="region of interest" description="Disordered" evidence="2">
    <location>
        <begin position="1902"/>
        <end position="1941"/>
    </location>
</feature>
<accession>A0A292IHY6</accession>
<keyword evidence="1" id="KW-0175">Coiled coil</keyword>
<feature type="coiled-coil region" evidence="1">
    <location>
        <begin position="142"/>
        <end position="530"/>
    </location>
</feature>
<feature type="coiled-coil region" evidence="1">
    <location>
        <begin position="832"/>
        <end position="944"/>
    </location>
</feature>
<dbReference type="RefSeq" id="WP_343251118.1">
    <property type="nucleotide sequence ID" value="NZ_HG937516.1"/>
</dbReference>
<dbReference type="Proteomes" id="UP000261764">
    <property type="component" value="Chromosome I"/>
</dbReference>
<dbReference type="EMBL" id="HG937516">
    <property type="protein sequence ID" value="CDN40500.1"/>
    <property type="molecule type" value="Genomic_DNA"/>
</dbReference>
<feature type="coiled-coil region" evidence="1">
    <location>
        <begin position="1637"/>
        <end position="1664"/>
    </location>
</feature>
<name>A0A292IHY6_9MOLU</name>
<feature type="coiled-coil region" evidence="1">
    <location>
        <begin position="1428"/>
        <end position="1540"/>
    </location>
</feature>
<gene>
    <name evidence="3" type="ORF">MAMA39_03800</name>
</gene>
<reference evidence="3 4" key="1">
    <citation type="journal article" date="2015" name="Clin. Infect. Dis.">
        <title>Genomic Investigations unmask Mycoplasma amphoriforme, a new respiratory pathogen.</title>
        <authorList>
            <person name="Gillespie S.H."/>
            <person name="Ling C.L."/>
            <person name="Oravcova K."/>
            <person name="Pinheiro M."/>
            <person name="Wells L."/>
            <person name="Bryant J.M."/>
            <person name="McHugh T.D."/>
            <person name="Bebear C."/>
            <person name="Webster D."/>
            <person name="Harris S.R."/>
            <person name="Seth-Smith H.M."/>
            <person name="Thomson N.R."/>
        </authorList>
    </citation>
    <scope>NUCLEOTIDE SEQUENCE [LARGE SCALE GENOMIC DNA]</scope>
    <source>
        <strain evidence="3 4">A39</strain>
    </source>
</reference>